<keyword evidence="3 5" id="KW-1133">Transmembrane helix</keyword>
<evidence type="ECO:0000313" key="6">
    <source>
        <dbReference type="EMBL" id="MFD0966380.1"/>
    </source>
</evidence>
<evidence type="ECO:0000313" key="7">
    <source>
        <dbReference type="Proteomes" id="UP001596996"/>
    </source>
</evidence>
<keyword evidence="4 5" id="KW-0472">Membrane</keyword>
<feature type="transmembrane region" description="Helical" evidence="5">
    <location>
        <begin position="82"/>
        <end position="102"/>
    </location>
</feature>
<comment type="caution">
    <text evidence="6">The sequence shown here is derived from an EMBL/GenBank/DDBJ whole genome shotgun (WGS) entry which is preliminary data.</text>
</comment>
<accession>A0ABW3IA03</accession>
<dbReference type="Pfam" id="PF04284">
    <property type="entry name" value="DUF441"/>
    <property type="match status" value="1"/>
</dbReference>
<evidence type="ECO:0000256" key="5">
    <source>
        <dbReference type="HAMAP-Rule" id="MF_01874"/>
    </source>
</evidence>
<evidence type="ECO:0000256" key="1">
    <source>
        <dbReference type="ARBA" id="ARBA00022475"/>
    </source>
</evidence>
<feature type="transmembrane region" description="Helical" evidence="5">
    <location>
        <begin position="5"/>
        <end position="21"/>
    </location>
</feature>
<dbReference type="InterPro" id="IPR007382">
    <property type="entry name" value="UPF0756_TM"/>
</dbReference>
<feature type="transmembrane region" description="Helical" evidence="5">
    <location>
        <begin position="114"/>
        <end position="147"/>
    </location>
</feature>
<dbReference type="PANTHER" id="PTHR38452">
    <property type="entry name" value="UPF0756 MEMBRANE PROTEIN YEAL"/>
    <property type="match status" value="1"/>
</dbReference>
<evidence type="ECO:0000256" key="4">
    <source>
        <dbReference type="ARBA" id="ARBA00023136"/>
    </source>
</evidence>
<evidence type="ECO:0000256" key="2">
    <source>
        <dbReference type="ARBA" id="ARBA00022692"/>
    </source>
</evidence>
<evidence type="ECO:0000256" key="3">
    <source>
        <dbReference type="ARBA" id="ARBA00022989"/>
    </source>
</evidence>
<keyword evidence="2 5" id="KW-0812">Transmembrane</keyword>
<proteinExistence type="inferred from homology"/>
<reference evidence="7" key="1">
    <citation type="journal article" date="2019" name="Int. J. Syst. Evol. Microbiol.">
        <title>The Global Catalogue of Microorganisms (GCM) 10K type strain sequencing project: providing services to taxonomists for standard genome sequencing and annotation.</title>
        <authorList>
            <consortium name="The Broad Institute Genomics Platform"/>
            <consortium name="The Broad Institute Genome Sequencing Center for Infectious Disease"/>
            <person name="Wu L."/>
            <person name="Ma J."/>
        </authorList>
    </citation>
    <scope>NUCLEOTIDE SEQUENCE [LARGE SCALE GENOMIC DNA]</scope>
    <source>
        <strain evidence="7">CCUG 61707</strain>
    </source>
</reference>
<dbReference type="HAMAP" id="MF_01874">
    <property type="entry name" value="UPF0756"/>
    <property type="match status" value="1"/>
</dbReference>
<comment type="similarity">
    <text evidence="5">Belongs to the UPF0756 family.</text>
</comment>
<name>A0ABW3IA03_9PAST</name>
<dbReference type="Proteomes" id="UP001596996">
    <property type="component" value="Unassembled WGS sequence"/>
</dbReference>
<comment type="subcellular location">
    <subcellularLocation>
        <location evidence="5">Cell membrane</location>
        <topology evidence="5">Multi-pass membrane protein</topology>
    </subcellularLocation>
</comment>
<dbReference type="RefSeq" id="WP_380820527.1">
    <property type="nucleotide sequence ID" value="NZ_JBHTJN010000011.1"/>
</dbReference>
<organism evidence="6 7">
    <name type="scientific">Seminibacterium arietis</name>
    <dbReference type="NCBI Taxonomy" id="1173502"/>
    <lineage>
        <taxon>Bacteria</taxon>
        <taxon>Pseudomonadati</taxon>
        <taxon>Pseudomonadota</taxon>
        <taxon>Gammaproteobacteria</taxon>
        <taxon>Pasteurellales</taxon>
        <taxon>Pasteurellaceae</taxon>
        <taxon>Seminibacterium</taxon>
    </lineage>
</organism>
<protein>
    <recommendedName>
        <fullName evidence="5">UPF0756 membrane protein ACFQ02_05910</fullName>
    </recommendedName>
</protein>
<feature type="transmembrane region" description="Helical" evidence="5">
    <location>
        <begin position="52"/>
        <end position="70"/>
    </location>
</feature>
<sequence length="150" mass="15876">MSLQINYIALLLVVLILLGVLGNNHSITISATILLLMQQTFLAKYIPFMEKYGLSIGIIILTIGVLSPIVSGKVQLPNLAAFFHWKMLLSIVVGIVVAWFGGRGITLMGSEPLLLTGLLTGTIIGVAFFGGVPVGPLIAAGILSMLIGKF</sequence>
<dbReference type="EMBL" id="JBHTJN010000011">
    <property type="protein sequence ID" value="MFD0966380.1"/>
    <property type="molecule type" value="Genomic_DNA"/>
</dbReference>
<dbReference type="PANTHER" id="PTHR38452:SF1">
    <property type="entry name" value="UPF0756 MEMBRANE PROTEIN YEAL"/>
    <property type="match status" value="1"/>
</dbReference>
<keyword evidence="7" id="KW-1185">Reference proteome</keyword>
<gene>
    <name evidence="6" type="ORF">ACFQ02_05910</name>
</gene>
<keyword evidence="1 5" id="KW-1003">Cell membrane</keyword>